<feature type="transmembrane region" description="Helical" evidence="4">
    <location>
        <begin position="230"/>
        <end position="252"/>
    </location>
</feature>
<gene>
    <name evidence="6" type="ORF">PG993_004662</name>
</gene>
<feature type="region of interest" description="Disordered" evidence="3">
    <location>
        <begin position="33"/>
        <end position="63"/>
    </location>
</feature>
<feature type="transmembrane region" description="Helical" evidence="4">
    <location>
        <begin position="71"/>
        <end position="92"/>
    </location>
</feature>
<feature type="transmembrane region" description="Helical" evidence="4">
    <location>
        <begin position="339"/>
        <end position="357"/>
    </location>
</feature>
<feature type="transmembrane region" description="Helical" evidence="4">
    <location>
        <begin position="167"/>
        <end position="190"/>
    </location>
</feature>
<protein>
    <recommendedName>
        <fullName evidence="5">Major facilitator superfamily (MFS) profile domain-containing protein</fullName>
    </recommendedName>
</protein>
<dbReference type="Gene3D" id="1.20.1250.20">
    <property type="entry name" value="MFS general substrate transporter like domains"/>
    <property type="match status" value="2"/>
</dbReference>
<sequence>AFARHLNLLHLVGKMPTESSEMAIGEKKAVASDASQTTLENGRQTNPDVESAPPAPAQAGPPPAPNGGITAWLQVLGAFMIFFNSWGILNTFGVYQTYYESGQLFTTSSSNISWIGSIQAYLVLLGGLIAGPFYDKGYIKTLLTLGGFGVVFGHMMLSLVHTYWQALLAQGFCIGLGAGTMFVPALSVLPGYFNTRLGLAMGLAAAGSSFGGIIYPIAFYRLVNQIGFGWSVRILGFIALATMMIPILFMKIRVKPPGARARFDTTIFTDVPFLIYIFGSMLGFIGLYVMLFYLSYFSAQQGITDSSLSFYLVAILNAASMFGRTLPNALSDKTGPLNLVIPGAFLCGILNLAMLKVHTVGGVIVIALAFGFFSGVFIALPPVLFIALTKDKSKIGSRMGLGFALAGLGTLAGGPGGGGILGMGENPNWSSLWIYGGVCSLAGGVIFIGLRIQQAGLKLAVKV</sequence>
<evidence type="ECO:0000256" key="2">
    <source>
        <dbReference type="ARBA" id="ARBA00006727"/>
    </source>
</evidence>
<dbReference type="Pfam" id="PF07690">
    <property type="entry name" value="MFS_1"/>
    <property type="match status" value="1"/>
</dbReference>
<dbReference type="SUPFAM" id="SSF103473">
    <property type="entry name" value="MFS general substrate transporter"/>
    <property type="match status" value="1"/>
</dbReference>
<evidence type="ECO:0000313" key="6">
    <source>
        <dbReference type="EMBL" id="KAK8044638.1"/>
    </source>
</evidence>
<keyword evidence="4" id="KW-0812">Transmembrane</keyword>
<feature type="transmembrane region" description="Helical" evidence="4">
    <location>
        <begin position="141"/>
        <end position="161"/>
    </location>
</feature>
<dbReference type="PANTHER" id="PTHR11360">
    <property type="entry name" value="MONOCARBOXYLATE TRANSPORTER"/>
    <property type="match status" value="1"/>
</dbReference>
<feature type="transmembrane region" description="Helical" evidence="4">
    <location>
        <begin position="273"/>
        <end position="296"/>
    </location>
</feature>
<evidence type="ECO:0000256" key="1">
    <source>
        <dbReference type="ARBA" id="ARBA00004141"/>
    </source>
</evidence>
<keyword evidence="4" id="KW-1133">Transmembrane helix</keyword>
<feature type="transmembrane region" description="Helical" evidence="4">
    <location>
        <begin position="363"/>
        <end position="388"/>
    </location>
</feature>
<proteinExistence type="inferred from homology"/>
<evidence type="ECO:0000256" key="4">
    <source>
        <dbReference type="SAM" id="Phobius"/>
    </source>
</evidence>
<dbReference type="InterPro" id="IPR020846">
    <property type="entry name" value="MFS_dom"/>
</dbReference>
<dbReference type="InterPro" id="IPR011701">
    <property type="entry name" value="MFS"/>
</dbReference>
<dbReference type="PROSITE" id="PS50850">
    <property type="entry name" value="MFS"/>
    <property type="match status" value="1"/>
</dbReference>
<dbReference type="PANTHER" id="PTHR11360:SF234">
    <property type="entry name" value="MFS-TYPE TRANSPORTER DBAD-RELATED"/>
    <property type="match status" value="1"/>
</dbReference>
<comment type="similarity">
    <text evidence="2">Belongs to the major facilitator superfamily. Monocarboxylate porter (TC 2.A.1.13) family.</text>
</comment>
<evidence type="ECO:0000259" key="5">
    <source>
        <dbReference type="PROSITE" id="PS50850"/>
    </source>
</evidence>
<dbReference type="InterPro" id="IPR036259">
    <property type="entry name" value="MFS_trans_sf"/>
</dbReference>
<comment type="subcellular location">
    <subcellularLocation>
        <location evidence="1">Membrane</location>
        <topology evidence="1">Multi-pass membrane protein</topology>
    </subcellularLocation>
</comment>
<feature type="domain" description="Major facilitator superfamily (MFS) profile" evidence="5">
    <location>
        <begin position="70"/>
        <end position="454"/>
    </location>
</feature>
<feature type="compositionally biased region" description="Pro residues" evidence="3">
    <location>
        <begin position="53"/>
        <end position="63"/>
    </location>
</feature>
<evidence type="ECO:0000256" key="3">
    <source>
        <dbReference type="SAM" id="MobiDB-lite"/>
    </source>
</evidence>
<dbReference type="Proteomes" id="UP001444661">
    <property type="component" value="Unassembled WGS sequence"/>
</dbReference>
<name>A0ABR1TDE6_9PEZI</name>
<feature type="transmembrane region" description="Helical" evidence="4">
    <location>
        <begin position="308"/>
        <end position="327"/>
    </location>
</feature>
<dbReference type="EMBL" id="JAQQWK010000003">
    <property type="protein sequence ID" value="KAK8044638.1"/>
    <property type="molecule type" value="Genomic_DNA"/>
</dbReference>
<comment type="caution">
    <text evidence="6">The sequence shown here is derived from an EMBL/GenBank/DDBJ whole genome shotgun (WGS) entry which is preliminary data.</text>
</comment>
<feature type="transmembrane region" description="Helical" evidence="4">
    <location>
        <begin position="112"/>
        <end position="134"/>
    </location>
</feature>
<dbReference type="InterPro" id="IPR050327">
    <property type="entry name" value="Proton-linked_MCT"/>
</dbReference>
<feature type="transmembrane region" description="Helical" evidence="4">
    <location>
        <begin position="197"/>
        <end position="218"/>
    </location>
</feature>
<feature type="compositionally biased region" description="Polar residues" evidence="3">
    <location>
        <begin position="33"/>
        <end position="48"/>
    </location>
</feature>
<keyword evidence="7" id="KW-1185">Reference proteome</keyword>
<feature type="non-terminal residue" evidence="6">
    <location>
        <position position="1"/>
    </location>
</feature>
<keyword evidence="4" id="KW-0472">Membrane</keyword>
<feature type="transmembrane region" description="Helical" evidence="4">
    <location>
        <begin position="400"/>
        <end position="420"/>
    </location>
</feature>
<evidence type="ECO:0000313" key="7">
    <source>
        <dbReference type="Proteomes" id="UP001444661"/>
    </source>
</evidence>
<feature type="transmembrane region" description="Helical" evidence="4">
    <location>
        <begin position="432"/>
        <end position="452"/>
    </location>
</feature>
<organism evidence="6 7">
    <name type="scientific">Apiospora rasikravindrae</name>
    <dbReference type="NCBI Taxonomy" id="990691"/>
    <lineage>
        <taxon>Eukaryota</taxon>
        <taxon>Fungi</taxon>
        <taxon>Dikarya</taxon>
        <taxon>Ascomycota</taxon>
        <taxon>Pezizomycotina</taxon>
        <taxon>Sordariomycetes</taxon>
        <taxon>Xylariomycetidae</taxon>
        <taxon>Amphisphaeriales</taxon>
        <taxon>Apiosporaceae</taxon>
        <taxon>Apiospora</taxon>
    </lineage>
</organism>
<reference evidence="6 7" key="1">
    <citation type="submission" date="2023-01" db="EMBL/GenBank/DDBJ databases">
        <title>Analysis of 21 Apiospora genomes using comparative genomics revels a genus with tremendous synthesis potential of carbohydrate active enzymes and secondary metabolites.</title>
        <authorList>
            <person name="Sorensen T."/>
        </authorList>
    </citation>
    <scope>NUCLEOTIDE SEQUENCE [LARGE SCALE GENOMIC DNA]</scope>
    <source>
        <strain evidence="6 7">CBS 33761</strain>
    </source>
</reference>
<accession>A0ABR1TDE6</accession>